<keyword evidence="2" id="KW-1133">Transmembrane helix</keyword>
<dbReference type="Proteomes" id="UP000297643">
    <property type="component" value="Unassembled WGS sequence"/>
</dbReference>
<dbReference type="EMBL" id="SOFM01000029">
    <property type="protein sequence ID" value="TFC03102.1"/>
    <property type="molecule type" value="Genomic_DNA"/>
</dbReference>
<name>A0A4R8W968_9MICO</name>
<evidence type="ECO:0000256" key="2">
    <source>
        <dbReference type="SAM" id="Phobius"/>
    </source>
</evidence>
<keyword evidence="4" id="KW-1185">Reference proteome</keyword>
<evidence type="ECO:0000313" key="4">
    <source>
        <dbReference type="Proteomes" id="UP000297643"/>
    </source>
</evidence>
<feature type="transmembrane region" description="Helical" evidence="2">
    <location>
        <begin position="12"/>
        <end position="32"/>
    </location>
</feature>
<sequence>MKLSELIRAMGRRWYVVLAGLLVVTGLAYLTLRFIPLTYDVKSSVLLLPPTSTLEDGGNPFLNLGGLDVAAGVLAKSLTDSETTDTVVPTGSKAKYTVEKDASVSGSVLEVAVSDTSASGAFRTLNAILTLADTRMADLQVSAKALPKSEIRLMVITNNTVAEPNYSALARTLIVVIAVGLVFTLLLAISVDALVRRRAIRKQRATPRTTRRSRRTSAATPDPADVGTTVPEDDSVDAGTIVADHDSVEGGAKVPEYASLEDSTDLDNPGPRRPTRDEPDPTGADADADADYIVLAALGPDDTPGGPGADTQPIPSTLVSENT</sequence>
<dbReference type="RefSeq" id="WP_134509392.1">
    <property type="nucleotide sequence ID" value="NZ_SOFM01000029.1"/>
</dbReference>
<protein>
    <recommendedName>
        <fullName evidence="5">Polysaccharide chain length determinant N-terminal domain-containing protein</fullName>
    </recommendedName>
</protein>
<feature type="transmembrane region" description="Helical" evidence="2">
    <location>
        <begin position="173"/>
        <end position="195"/>
    </location>
</feature>
<evidence type="ECO:0000256" key="1">
    <source>
        <dbReference type="SAM" id="MobiDB-lite"/>
    </source>
</evidence>
<evidence type="ECO:0000313" key="3">
    <source>
        <dbReference type="EMBL" id="TFC03102.1"/>
    </source>
</evidence>
<comment type="caution">
    <text evidence="3">The sequence shown here is derived from an EMBL/GenBank/DDBJ whole genome shotgun (WGS) entry which is preliminary data.</text>
</comment>
<proteinExistence type="predicted"/>
<accession>A0A4R8W968</accession>
<gene>
    <name evidence="3" type="ORF">E3O32_10835</name>
</gene>
<feature type="compositionally biased region" description="Basic residues" evidence="1">
    <location>
        <begin position="203"/>
        <end position="215"/>
    </location>
</feature>
<keyword evidence="2" id="KW-0812">Transmembrane</keyword>
<keyword evidence="2" id="KW-0472">Membrane</keyword>
<reference evidence="3 4" key="1">
    <citation type="submission" date="2019-03" db="EMBL/GenBank/DDBJ databases">
        <title>Genomics of glacier-inhabiting Cryobacterium strains.</title>
        <authorList>
            <person name="Liu Q."/>
            <person name="Xin Y.-H."/>
        </authorList>
    </citation>
    <scope>NUCLEOTIDE SEQUENCE [LARGE SCALE GENOMIC DNA]</scope>
    <source>
        <strain evidence="3 4">RHLT2-21</strain>
    </source>
</reference>
<feature type="region of interest" description="Disordered" evidence="1">
    <location>
        <begin position="203"/>
        <end position="323"/>
    </location>
</feature>
<organism evidence="3 4">
    <name type="scientific">Cryobacterium mannosilyticum</name>
    <dbReference type="NCBI Taxonomy" id="1259190"/>
    <lineage>
        <taxon>Bacteria</taxon>
        <taxon>Bacillati</taxon>
        <taxon>Actinomycetota</taxon>
        <taxon>Actinomycetes</taxon>
        <taxon>Micrococcales</taxon>
        <taxon>Microbacteriaceae</taxon>
        <taxon>Cryobacterium</taxon>
    </lineage>
</organism>
<dbReference type="AlphaFoldDB" id="A0A4R8W968"/>
<evidence type="ECO:0008006" key="5">
    <source>
        <dbReference type="Google" id="ProtNLM"/>
    </source>
</evidence>
<feature type="compositionally biased region" description="Polar residues" evidence="1">
    <location>
        <begin position="313"/>
        <end position="323"/>
    </location>
</feature>